<dbReference type="RefSeq" id="WP_119437794.1">
    <property type="nucleotide sequence ID" value="NZ_QWGR01000004.1"/>
</dbReference>
<dbReference type="InterPro" id="IPR007865">
    <property type="entry name" value="Aminopep_P_N"/>
</dbReference>
<evidence type="ECO:0000256" key="4">
    <source>
        <dbReference type="ARBA" id="ARBA00012574"/>
    </source>
</evidence>
<dbReference type="CDD" id="cd01087">
    <property type="entry name" value="Prolidase"/>
    <property type="match status" value="1"/>
</dbReference>
<evidence type="ECO:0000256" key="6">
    <source>
        <dbReference type="ARBA" id="ARBA00022801"/>
    </source>
</evidence>
<evidence type="ECO:0000256" key="1">
    <source>
        <dbReference type="ARBA" id="ARBA00001424"/>
    </source>
</evidence>
<comment type="similarity">
    <text evidence="3">Belongs to the peptidase M24B family.</text>
</comment>
<dbReference type="InterPro" id="IPR052433">
    <property type="entry name" value="X-Pro_dipept-like"/>
</dbReference>
<reference evidence="9 10" key="1">
    <citation type="submission" date="2018-08" db="EMBL/GenBank/DDBJ databases">
        <title>Pallidiluteibacterium maritimus gen. nov., sp. nov., isolated from coastal sediment.</title>
        <authorList>
            <person name="Zhou L.Y."/>
        </authorList>
    </citation>
    <scope>NUCLEOTIDE SEQUENCE [LARGE SCALE GENOMIC DNA]</scope>
    <source>
        <strain evidence="9 10">XSD2</strain>
    </source>
</reference>
<dbReference type="Pfam" id="PF05195">
    <property type="entry name" value="AMP_N"/>
    <property type="match status" value="1"/>
</dbReference>
<evidence type="ECO:0000259" key="8">
    <source>
        <dbReference type="SMART" id="SM01011"/>
    </source>
</evidence>
<dbReference type="GO" id="GO:0006508">
    <property type="term" value="P:proteolysis"/>
    <property type="evidence" value="ECO:0007669"/>
    <property type="project" value="TreeGrafter"/>
</dbReference>
<comment type="caution">
    <text evidence="9">The sequence shown here is derived from an EMBL/GenBank/DDBJ whole genome shotgun (WGS) entry which is preliminary data.</text>
</comment>
<accession>A0A399T1H1</accession>
<dbReference type="PANTHER" id="PTHR43226:SF4">
    <property type="entry name" value="XAA-PRO AMINOPEPTIDASE 3"/>
    <property type="match status" value="1"/>
</dbReference>
<dbReference type="GO" id="GO:0005829">
    <property type="term" value="C:cytosol"/>
    <property type="evidence" value="ECO:0007669"/>
    <property type="project" value="TreeGrafter"/>
</dbReference>
<dbReference type="SUPFAM" id="SSF55920">
    <property type="entry name" value="Creatinase/aminopeptidase"/>
    <property type="match status" value="1"/>
</dbReference>
<dbReference type="GO" id="GO:0030145">
    <property type="term" value="F:manganese ion binding"/>
    <property type="evidence" value="ECO:0007669"/>
    <property type="project" value="InterPro"/>
</dbReference>
<dbReference type="SUPFAM" id="SSF53092">
    <property type="entry name" value="Creatinase/prolidase N-terminal domain"/>
    <property type="match status" value="1"/>
</dbReference>
<evidence type="ECO:0000256" key="7">
    <source>
        <dbReference type="ARBA" id="ARBA00023211"/>
    </source>
</evidence>
<dbReference type="EMBL" id="QWGR01000004">
    <property type="protein sequence ID" value="RIJ48874.1"/>
    <property type="molecule type" value="Genomic_DNA"/>
</dbReference>
<dbReference type="SMART" id="SM01011">
    <property type="entry name" value="AMP_N"/>
    <property type="match status" value="1"/>
</dbReference>
<dbReference type="EC" id="3.4.11.9" evidence="4"/>
<keyword evidence="6" id="KW-0378">Hydrolase</keyword>
<dbReference type="Gene3D" id="3.40.350.10">
    <property type="entry name" value="Creatinase/prolidase N-terminal domain"/>
    <property type="match status" value="1"/>
</dbReference>
<dbReference type="AlphaFoldDB" id="A0A399T1H1"/>
<dbReference type="Pfam" id="PF00557">
    <property type="entry name" value="Peptidase_M24"/>
    <property type="match status" value="1"/>
</dbReference>
<evidence type="ECO:0000313" key="10">
    <source>
        <dbReference type="Proteomes" id="UP000265926"/>
    </source>
</evidence>
<evidence type="ECO:0000313" key="9">
    <source>
        <dbReference type="EMBL" id="RIJ48874.1"/>
    </source>
</evidence>
<dbReference type="InterPro" id="IPR000994">
    <property type="entry name" value="Pept_M24"/>
</dbReference>
<comment type="catalytic activity">
    <reaction evidence="1">
        <text>Release of any N-terminal amino acid, including proline, that is linked to proline, even from a dipeptide or tripeptide.</text>
        <dbReference type="EC" id="3.4.11.9"/>
    </reaction>
</comment>
<protein>
    <recommendedName>
        <fullName evidence="4">Xaa-Pro aminopeptidase</fullName>
        <ecNumber evidence="4">3.4.11.9</ecNumber>
    </recommendedName>
</protein>
<keyword evidence="10" id="KW-1185">Reference proteome</keyword>
<proteinExistence type="inferred from homology"/>
<dbReference type="OrthoDB" id="9806388at2"/>
<dbReference type="Gene3D" id="3.90.230.10">
    <property type="entry name" value="Creatinase/methionine aminopeptidase superfamily"/>
    <property type="match status" value="1"/>
</dbReference>
<keyword evidence="9" id="KW-0031">Aminopeptidase</keyword>
<gene>
    <name evidence="9" type="ORF">D1614_10140</name>
</gene>
<dbReference type="GO" id="GO:0070006">
    <property type="term" value="F:metalloaminopeptidase activity"/>
    <property type="evidence" value="ECO:0007669"/>
    <property type="project" value="InterPro"/>
</dbReference>
<sequence>MFGKSTYTKRRKTLKEKVGKGLILLLGNNESAMNYADNTYHFRQNSTFLYYFGINHPGLAALIDIDNDTETIFGDDYTIDDIVWMGPQPTIAERAEKCGVSRVKPLTELQDALGKAGTTGQMLHFLPLYRPENKIKLLELAGVSPKEIGERFSLELVKAVVSQREIKTAEELVRINQAVDVSVDMHMEAMKFARPGMSEAEVAAEIHKVALAAGGNISFPIIATINGQTLHNHYHGNTIKEGDLFLVDAGYENEMCYAGDLSSTFPVSKKFTSEQKEIYGITLAAHQAAVDALGFLKPFREAHLAACSAIFDGMKSMGFTKGNTADAVEAGAHALFFPCGTGHMMGLDVHDMEDLGEVWVGYDGQPKSTQFGLKSLRLAKPLQAGHVFTIEPGIYFIPELIDLWSGQGKFKDFIHWDKVKTYRNFGGIRNEEDFVMTENGAQLLGKPKPKTMPEVEALRG</sequence>
<evidence type="ECO:0000256" key="2">
    <source>
        <dbReference type="ARBA" id="ARBA00001936"/>
    </source>
</evidence>
<name>A0A399T1H1_9BACT</name>
<dbReference type="PANTHER" id="PTHR43226">
    <property type="entry name" value="XAA-PRO AMINOPEPTIDASE 3"/>
    <property type="match status" value="1"/>
</dbReference>
<keyword evidence="5" id="KW-0479">Metal-binding</keyword>
<dbReference type="Proteomes" id="UP000265926">
    <property type="component" value="Unassembled WGS sequence"/>
</dbReference>
<dbReference type="InterPro" id="IPR029149">
    <property type="entry name" value="Creatin/AminoP/Spt16_N"/>
</dbReference>
<dbReference type="InterPro" id="IPR036005">
    <property type="entry name" value="Creatinase/aminopeptidase-like"/>
</dbReference>
<organism evidence="9 10">
    <name type="scientific">Maribellus luteus</name>
    <dbReference type="NCBI Taxonomy" id="2305463"/>
    <lineage>
        <taxon>Bacteria</taxon>
        <taxon>Pseudomonadati</taxon>
        <taxon>Bacteroidota</taxon>
        <taxon>Bacteroidia</taxon>
        <taxon>Marinilabiliales</taxon>
        <taxon>Prolixibacteraceae</taxon>
        <taxon>Maribellus</taxon>
    </lineage>
</organism>
<keyword evidence="9" id="KW-0645">Protease</keyword>
<comment type="cofactor">
    <cofactor evidence="2">
        <name>Mn(2+)</name>
        <dbReference type="ChEBI" id="CHEBI:29035"/>
    </cofactor>
</comment>
<keyword evidence="7" id="KW-0464">Manganese</keyword>
<evidence type="ECO:0000256" key="3">
    <source>
        <dbReference type="ARBA" id="ARBA00008766"/>
    </source>
</evidence>
<feature type="domain" description="Aminopeptidase P N-terminal" evidence="8">
    <location>
        <begin position="2"/>
        <end position="134"/>
    </location>
</feature>
<evidence type="ECO:0000256" key="5">
    <source>
        <dbReference type="ARBA" id="ARBA00022723"/>
    </source>
</evidence>